<dbReference type="GO" id="GO:0032007">
    <property type="term" value="P:negative regulation of TOR signaling"/>
    <property type="evidence" value="ECO:0007669"/>
    <property type="project" value="InterPro"/>
</dbReference>
<keyword evidence="3" id="KW-1185">Reference proteome</keyword>
<dbReference type="PANTHER" id="PTHR21844:SF2">
    <property type="entry name" value="PROLINE-RICH AKT1 SUBSTRATE 1"/>
    <property type="match status" value="1"/>
</dbReference>
<gene>
    <name evidence="2" type="ORF">PACLA_8A085711</name>
</gene>
<evidence type="ECO:0000256" key="1">
    <source>
        <dbReference type="SAM" id="MobiDB-lite"/>
    </source>
</evidence>
<sequence length="375" mass="42655">MAQLRCNCLNICINTQASDLKELNGQSFLTNNSTDDFFKGKVYEVQLAVGGIQKEQEILMRERQIEDWTVFKCLGCNTEPFAFHSIKREDRVLVSDDMQSDSKKIGVLMKSENMSPAFKIILQPLTEDDESSVSGFSSDSITTAGVRVQEHVKRFLKCEEDAMLDRIRRYTEEQKRLYTTVQSRAHNDKRALLSILRRAAESKVKESLSDAMADLGSGVSDERPRQRTDFTDSASGVRIVETASISTSWNTREKSSEMDNDNLDPLFHTEDFQPFVDSDEGESSDNSFNQTDMEYERSSTKTRYSSSVPVNVPLMNRSRVELRGRLQHDDECEEMPSPDKIAESIQALARSVHDSRDIFGELPRPRKNTLPVTFN</sequence>
<feature type="region of interest" description="Disordered" evidence="1">
    <location>
        <begin position="207"/>
        <end position="305"/>
    </location>
</feature>
<dbReference type="EMBL" id="CACRXK020000691">
    <property type="protein sequence ID" value="CAB3984057.1"/>
    <property type="molecule type" value="Genomic_DNA"/>
</dbReference>
<comment type="caution">
    <text evidence="2">The sequence shown here is derived from an EMBL/GenBank/DDBJ whole genome shotgun (WGS) entry which is preliminary data.</text>
</comment>
<protein>
    <submittedName>
        <fullName evidence="2">Proline-rich AKT1 substrate 1</fullName>
    </submittedName>
</protein>
<dbReference type="Pfam" id="PF15798">
    <property type="entry name" value="PRAS"/>
    <property type="match status" value="1"/>
</dbReference>
<dbReference type="OrthoDB" id="9992964at2759"/>
<reference evidence="2" key="1">
    <citation type="submission" date="2020-04" db="EMBL/GenBank/DDBJ databases">
        <authorList>
            <person name="Alioto T."/>
            <person name="Alioto T."/>
            <person name="Gomez Garrido J."/>
        </authorList>
    </citation>
    <scope>NUCLEOTIDE SEQUENCE</scope>
    <source>
        <strain evidence="2">A484AB</strain>
    </source>
</reference>
<dbReference type="GO" id="GO:0048011">
    <property type="term" value="P:neurotrophin TRK receptor signaling pathway"/>
    <property type="evidence" value="ECO:0007669"/>
    <property type="project" value="InterPro"/>
</dbReference>
<organism evidence="2 3">
    <name type="scientific">Paramuricea clavata</name>
    <name type="common">Red gorgonian</name>
    <name type="synonym">Violescent sea-whip</name>
    <dbReference type="NCBI Taxonomy" id="317549"/>
    <lineage>
        <taxon>Eukaryota</taxon>
        <taxon>Metazoa</taxon>
        <taxon>Cnidaria</taxon>
        <taxon>Anthozoa</taxon>
        <taxon>Octocorallia</taxon>
        <taxon>Malacalcyonacea</taxon>
        <taxon>Plexauridae</taxon>
        <taxon>Paramuricea</taxon>
    </lineage>
</organism>
<name>A0A7D9DET6_PARCT</name>
<dbReference type="InterPro" id="IPR026682">
    <property type="entry name" value="AKT1S1"/>
</dbReference>
<evidence type="ECO:0000313" key="2">
    <source>
        <dbReference type="EMBL" id="CAB3984057.1"/>
    </source>
</evidence>
<dbReference type="AlphaFoldDB" id="A0A7D9DET6"/>
<feature type="compositionally biased region" description="Basic and acidic residues" evidence="1">
    <location>
        <begin position="220"/>
        <end position="230"/>
    </location>
</feature>
<dbReference type="PANTHER" id="PTHR21844">
    <property type="entry name" value="AKT1 SUBSTRATE 1 PROTEIN"/>
    <property type="match status" value="1"/>
</dbReference>
<dbReference type="Proteomes" id="UP001152795">
    <property type="component" value="Unassembled WGS sequence"/>
</dbReference>
<proteinExistence type="predicted"/>
<dbReference type="GO" id="GO:0005737">
    <property type="term" value="C:cytoplasm"/>
    <property type="evidence" value="ECO:0007669"/>
    <property type="project" value="TreeGrafter"/>
</dbReference>
<evidence type="ECO:0000313" key="3">
    <source>
        <dbReference type="Proteomes" id="UP001152795"/>
    </source>
</evidence>
<accession>A0A7D9DET6</accession>